<organism evidence="2">
    <name type="scientific">Acidithiobacillus sulfuriphilus</name>
    <dbReference type="NCBI Taxonomy" id="1867749"/>
    <lineage>
        <taxon>Bacteria</taxon>
        <taxon>Pseudomonadati</taxon>
        <taxon>Pseudomonadota</taxon>
        <taxon>Acidithiobacillia</taxon>
        <taxon>Acidithiobacillales</taxon>
        <taxon>Acidithiobacillaceae</taxon>
        <taxon>Acidithiobacillus</taxon>
    </lineage>
</organism>
<reference evidence="2" key="1">
    <citation type="submission" date="2018-10" db="EMBL/GenBank/DDBJ databases">
        <title>Acidithiobacillus sulfuriphilus sp. nov.: an extremely acidophilic sulfur-oxidizing chemolithotroph isolated from a neutral pH environment.</title>
        <authorList>
            <person name="Falagan C."/>
            <person name="Moya-Beltran A."/>
            <person name="Quatrini R."/>
            <person name="Johnson D.B."/>
        </authorList>
    </citation>
    <scope>NUCLEOTIDE SEQUENCE [LARGE SCALE GENOMIC DNA]</scope>
    <source>
        <strain evidence="2">CJ-2</strain>
    </source>
</reference>
<gene>
    <name evidence="2" type="ORF">EC580_00840</name>
</gene>
<dbReference type="Pfam" id="PF07963">
    <property type="entry name" value="N_methyl"/>
    <property type="match status" value="1"/>
</dbReference>
<proteinExistence type="predicted"/>
<dbReference type="InterPro" id="IPR012902">
    <property type="entry name" value="N_methyl_site"/>
</dbReference>
<dbReference type="InterPro" id="IPR045584">
    <property type="entry name" value="Pilin-like"/>
</dbReference>
<keyword evidence="1" id="KW-0472">Membrane</keyword>
<keyword evidence="1" id="KW-0812">Transmembrane</keyword>
<sequence>MKNPSPSSEQGFSLIELMVALTIFAIGLLGLAYLQVALIRQNSGAQYMAQASLAANQMLGNIWAAGRSNVGDFNGMNTCTNSLPGTGNAAAVAAAWSTLVANTLPQGCGSVQFYTPNGTATTGTSITLPTIATISVQWGTAMGGQHQMNVSTEILLP</sequence>
<dbReference type="EMBL" id="RIZI01000070">
    <property type="protein sequence ID" value="RNF74950.1"/>
    <property type="molecule type" value="Genomic_DNA"/>
</dbReference>
<feature type="transmembrane region" description="Helical" evidence="1">
    <location>
        <begin position="12"/>
        <end position="34"/>
    </location>
</feature>
<evidence type="ECO:0000313" key="2">
    <source>
        <dbReference type="EMBL" id="RNF74950.1"/>
    </source>
</evidence>
<name>A0A3M8S6H8_9PROT</name>
<dbReference type="NCBIfam" id="TIGR02532">
    <property type="entry name" value="IV_pilin_GFxxxE"/>
    <property type="match status" value="1"/>
</dbReference>
<evidence type="ECO:0000256" key="1">
    <source>
        <dbReference type="SAM" id="Phobius"/>
    </source>
</evidence>
<protein>
    <submittedName>
        <fullName evidence="2">Prepilin-type N-terminal cleavage/methylation domain-containing protein</fullName>
    </submittedName>
</protein>
<accession>A0A3M8S6H8</accession>
<keyword evidence="1" id="KW-1133">Transmembrane helix</keyword>
<comment type="caution">
    <text evidence="2">The sequence shown here is derived from an EMBL/GenBank/DDBJ whole genome shotgun (WGS) entry which is preliminary data.</text>
</comment>
<dbReference type="AlphaFoldDB" id="A0A3M8S6H8"/>
<dbReference type="SUPFAM" id="SSF54523">
    <property type="entry name" value="Pili subunits"/>
    <property type="match status" value="1"/>
</dbReference>